<evidence type="ECO:0000313" key="2">
    <source>
        <dbReference type="EMBL" id="MCO6026305.1"/>
    </source>
</evidence>
<feature type="transmembrane region" description="Helical" evidence="1">
    <location>
        <begin position="77"/>
        <end position="103"/>
    </location>
</feature>
<evidence type="ECO:0000313" key="3">
    <source>
        <dbReference type="Proteomes" id="UP001204015"/>
    </source>
</evidence>
<accession>A0ABT1BZN8</accession>
<keyword evidence="1" id="KW-0472">Membrane</keyword>
<dbReference type="EMBL" id="JAMXLY010000047">
    <property type="protein sequence ID" value="MCO6026305.1"/>
    <property type="molecule type" value="Genomic_DNA"/>
</dbReference>
<gene>
    <name evidence="2" type="ORF">NG821_10720</name>
</gene>
<reference evidence="2 3" key="1">
    <citation type="submission" date="2022-06" db="EMBL/GenBank/DDBJ databases">
        <title>A taxonomic note on the genus Prevotella: Description of four novel genera and emended description of the genera Hallella and Xylanibacter.</title>
        <authorList>
            <person name="Hitch T.C.A."/>
        </authorList>
    </citation>
    <scope>NUCLEOTIDE SEQUENCE [LARGE SCALE GENOMIC DNA]</scope>
    <source>
        <strain evidence="2 3">DSM 100619</strain>
    </source>
</reference>
<keyword evidence="3" id="KW-1185">Reference proteome</keyword>
<feature type="transmembrane region" description="Helical" evidence="1">
    <location>
        <begin position="109"/>
        <end position="128"/>
    </location>
</feature>
<name>A0ABT1BZN8_9BACT</name>
<evidence type="ECO:0000256" key="1">
    <source>
        <dbReference type="SAM" id="Phobius"/>
    </source>
</evidence>
<protein>
    <submittedName>
        <fullName evidence="2">ABC transporter</fullName>
    </submittedName>
</protein>
<comment type="caution">
    <text evidence="2">The sequence shown here is derived from an EMBL/GenBank/DDBJ whole genome shotgun (WGS) entry which is preliminary data.</text>
</comment>
<organism evidence="2 3">
    <name type="scientific">Segatella cerevisiae</name>
    <dbReference type="NCBI Taxonomy" id="2053716"/>
    <lineage>
        <taxon>Bacteria</taxon>
        <taxon>Pseudomonadati</taxon>
        <taxon>Bacteroidota</taxon>
        <taxon>Bacteroidia</taxon>
        <taxon>Bacteroidales</taxon>
        <taxon>Prevotellaceae</taxon>
        <taxon>Segatella</taxon>
    </lineage>
</organism>
<feature type="transmembrane region" description="Helical" evidence="1">
    <location>
        <begin position="45"/>
        <end position="65"/>
    </location>
</feature>
<dbReference type="Proteomes" id="UP001204015">
    <property type="component" value="Unassembled WGS sequence"/>
</dbReference>
<keyword evidence="1" id="KW-0812">Transmembrane</keyword>
<keyword evidence="1" id="KW-1133">Transmembrane helix</keyword>
<sequence>MIWLITNNSFIAIVESIMKENTQGTLEQLYLNARSFYSLLTIKGVTASILSIIESMFTLSLCVLFEPNVKLSMILQWIYILPLLFIAIFSLIGIGIACASFALRYKNISTFYSMVSAILFGILTYGAILLNKKPILMMLFPFAKANATIQLFFKGKNLIDIDTYFIIIINDLIMMILGYVILKYYLKESKKTGSLSKF</sequence>
<dbReference type="RefSeq" id="WP_252761661.1">
    <property type="nucleotide sequence ID" value="NZ_JAMXLY010000047.1"/>
</dbReference>
<feature type="transmembrane region" description="Helical" evidence="1">
    <location>
        <begin position="165"/>
        <end position="186"/>
    </location>
</feature>
<proteinExistence type="predicted"/>